<name>X1Q5V8_9ZZZZ</name>
<feature type="domain" description="Methyltransferase type 11" evidence="1">
    <location>
        <begin position="1"/>
        <end position="41"/>
    </location>
</feature>
<dbReference type="SUPFAM" id="SSF53335">
    <property type="entry name" value="S-adenosyl-L-methionine-dependent methyltransferases"/>
    <property type="match status" value="1"/>
</dbReference>
<evidence type="ECO:0000313" key="2">
    <source>
        <dbReference type="EMBL" id="GAI63897.1"/>
    </source>
</evidence>
<sequence length="99" mass="11885">LPFDENTFDLVSGFETYYFWPDLINDLKEIYRVLKNNGILLLVNEGYKCENEKKRKIVEKWTKLGNFKIHSPDEYKDFLTRAGRIEELKKFMEGSEKKK</sequence>
<accession>X1Q5V8</accession>
<dbReference type="InterPro" id="IPR013216">
    <property type="entry name" value="Methyltransf_11"/>
</dbReference>
<gene>
    <name evidence="2" type="ORF">S12H4_01836</name>
</gene>
<dbReference type="AlphaFoldDB" id="X1Q5V8"/>
<protein>
    <recommendedName>
        <fullName evidence="1">Methyltransferase type 11 domain-containing protein</fullName>
    </recommendedName>
</protein>
<reference evidence="2" key="1">
    <citation type="journal article" date="2014" name="Front. Microbiol.">
        <title>High frequency of phylogenetically diverse reductive dehalogenase-homologous genes in deep subseafloor sedimentary metagenomes.</title>
        <authorList>
            <person name="Kawai M."/>
            <person name="Futagami T."/>
            <person name="Toyoda A."/>
            <person name="Takaki Y."/>
            <person name="Nishi S."/>
            <person name="Hori S."/>
            <person name="Arai W."/>
            <person name="Tsubouchi T."/>
            <person name="Morono Y."/>
            <person name="Uchiyama I."/>
            <person name="Ito T."/>
            <person name="Fujiyama A."/>
            <person name="Inagaki F."/>
            <person name="Takami H."/>
        </authorList>
    </citation>
    <scope>NUCLEOTIDE SEQUENCE</scope>
    <source>
        <strain evidence="2">Expedition CK06-06</strain>
    </source>
</reference>
<dbReference type="InterPro" id="IPR029063">
    <property type="entry name" value="SAM-dependent_MTases_sf"/>
</dbReference>
<dbReference type="Pfam" id="PF08241">
    <property type="entry name" value="Methyltransf_11"/>
    <property type="match status" value="1"/>
</dbReference>
<evidence type="ECO:0000259" key="1">
    <source>
        <dbReference type="Pfam" id="PF08241"/>
    </source>
</evidence>
<feature type="non-terminal residue" evidence="2">
    <location>
        <position position="1"/>
    </location>
</feature>
<organism evidence="2">
    <name type="scientific">marine sediment metagenome</name>
    <dbReference type="NCBI Taxonomy" id="412755"/>
    <lineage>
        <taxon>unclassified sequences</taxon>
        <taxon>metagenomes</taxon>
        <taxon>ecological metagenomes</taxon>
    </lineage>
</organism>
<dbReference type="GO" id="GO:0008757">
    <property type="term" value="F:S-adenosylmethionine-dependent methyltransferase activity"/>
    <property type="evidence" value="ECO:0007669"/>
    <property type="project" value="InterPro"/>
</dbReference>
<comment type="caution">
    <text evidence="2">The sequence shown here is derived from an EMBL/GenBank/DDBJ whole genome shotgun (WGS) entry which is preliminary data.</text>
</comment>
<dbReference type="EMBL" id="BARW01000395">
    <property type="protein sequence ID" value="GAI63897.1"/>
    <property type="molecule type" value="Genomic_DNA"/>
</dbReference>
<proteinExistence type="predicted"/>
<dbReference type="Gene3D" id="3.40.50.150">
    <property type="entry name" value="Vaccinia Virus protein VP39"/>
    <property type="match status" value="1"/>
</dbReference>